<evidence type="ECO:0000313" key="8">
    <source>
        <dbReference type="EMBL" id="MFD1547551.1"/>
    </source>
</evidence>
<dbReference type="SFLD" id="SFLDG01082">
    <property type="entry name" value="B12-binding_domain_containing"/>
    <property type="match status" value="1"/>
</dbReference>
<evidence type="ECO:0000256" key="2">
    <source>
        <dbReference type="ARBA" id="ARBA00022691"/>
    </source>
</evidence>
<evidence type="ECO:0000313" key="9">
    <source>
        <dbReference type="Proteomes" id="UP001597097"/>
    </source>
</evidence>
<feature type="domain" description="B12-binding" evidence="6">
    <location>
        <begin position="107"/>
        <end position="259"/>
    </location>
</feature>
<name>A0ABW4GXH4_9ACTN</name>
<dbReference type="InterPro" id="IPR006638">
    <property type="entry name" value="Elp3/MiaA/NifB-like_rSAM"/>
</dbReference>
<evidence type="ECO:0000259" key="6">
    <source>
        <dbReference type="PROSITE" id="PS51332"/>
    </source>
</evidence>
<dbReference type="SFLD" id="SFLDS00029">
    <property type="entry name" value="Radical_SAM"/>
    <property type="match status" value="1"/>
</dbReference>
<feature type="domain" description="Radical SAM core" evidence="7">
    <location>
        <begin position="300"/>
        <end position="518"/>
    </location>
</feature>
<organism evidence="8 9">
    <name type="scientific">Nonomuraea guangzhouensis</name>
    <dbReference type="NCBI Taxonomy" id="1291555"/>
    <lineage>
        <taxon>Bacteria</taxon>
        <taxon>Bacillati</taxon>
        <taxon>Actinomycetota</taxon>
        <taxon>Actinomycetes</taxon>
        <taxon>Streptosporangiales</taxon>
        <taxon>Streptosporangiaceae</taxon>
        <taxon>Nonomuraea</taxon>
    </lineage>
</organism>
<reference evidence="9" key="1">
    <citation type="journal article" date="2019" name="Int. J. Syst. Evol. Microbiol.">
        <title>The Global Catalogue of Microorganisms (GCM) 10K type strain sequencing project: providing services to taxonomists for standard genome sequencing and annotation.</title>
        <authorList>
            <consortium name="The Broad Institute Genomics Platform"/>
            <consortium name="The Broad Institute Genome Sequencing Center for Infectious Disease"/>
            <person name="Wu L."/>
            <person name="Ma J."/>
        </authorList>
    </citation>
    <scope>NUCLEOTIDE SEQUENCE [LARGE SCALE GENOMIC DNA]</scope>
    <source>
        <strain evidence="9">CGMCC 1.15399</strain>
    </source>
</reference>
<dbReference type="EMBL" id="JBHUCM010000078">
    <property type="protein sequence ID" value="MFD1547551.1"/>
    <property type="molecule type" value="Genomic_DNA"/>
</dbReference>
<keyword evidence="4" id="KW-0408">Iron</keyword>
<keyword evidence="9" id="KW-1185">Reference proteome</keyword>
<proteinExistence type="predicted"/>
<evidence type="ECO:0000256" key="3">
    <source>
        <dbReference type="ARBA" id="ARBA00022723"/>
    </source>
</evidence>
<dbReference type="Proteomes" id="UP001597097">
    <property type="component" value="Unassembled WGS sequence"/>
</dbReference>
<comment type="caution">
    <text evidence="8">The sequence shown here is derived from an EMBL/GenBank/DDBJ whole genome shotgun (WGS) entry which is preliminary data.</text>
</comment>
<gene>
    <name evidence="8" type="ORF">ACFSJ0_61715</name>
</gene>
<dbReference type="PROSITE" id="PS51332">
    <property type="entry name" value="B12_BINDING"/>
    <property type="match status" value="1"/>
</dbReference>
<accession>A0ABW4GXH4</accession>
<evidence type="ECO:0000256" key="1">
    <source>
        <dbReference type="ARBA" id="ARBA00001966"/>
    </source>
</evidence>
<evidence type="ECO:0000259" key="7">
    <source>
        <dbReference type="PROSITE" id="PS51918"/>
    </source>
</evidence>
<evidence type="ECO:0000256" key="4">
    <source>
        <dbReference type="ARBA" id="ARBA00023004"/>
    </source>
</evidence>
<keyword evidence="3" id="KW-0479">Metal-binding</keyword>
<keyword evidence="5" id="KW-0411">Iron-sulfur</keyword>
<protein>
    <submittedName>
        <fullName evidence="8">B12-binding domain-containing radical SAM protein</fullName>
    </submittedName>
</protein>
<comment type="cofactor">
    <cofactor evidence="1">
        <name>[4Fe-4S] cluster</name>
        <dbReference type="ChEBI" id="CHEBI:49883"/>
    </cofactor>
</comment>
<dbReference type="SMART" id="SM00729">
    <property type="entry name" value="Elp3"/>
    <property type="match status" value="1"/>
</dbReference>
<keyword evidence="2" id="KW-0949">S-adenosyl-L-methionine</keyword>
<dbReference type="PANTHER" id="PTHR43409:SF7">
    <property type="entry name" value="BLL1977 PROTEIN"/>
    <property type="match status" value="1"/>
</dbReference>
<dbReference type="InterPro" id="IPR007197">
    <property type="entry name" value="rSAM"/>
</dbReference>
<evidence type="ECO:0000256" key="5">
    <source>
        <dbReference type="ARBA" id="ARBA00023014"/>
    </source>
</evidence>
<dbReference type="PROSITE" id="PS51918">
    <property type="entry name" value="RADICAL_SAM"/>
    <property type="match status" value="1"/>
</dbReference>
<dbReference type="RefSeq" id="WP_219537073.1">
    <property type="nucleotide sequence ID" value="NZ_JAHKRM010000034.1"/>
</dbReference>
<sequence>MPSGQEAGGEGVDVLLIFPPQTEARFFPYLSLPYLSGHLRRRGRRVHQADLNIALLHDLLRHPELLGDVVRDQPDTGAGTWYRRAMADVVAGHIDELRAHVLRKEPPGALGPARAVRLAHHAIELLVRDTFLVRTWRDLAQLDGAARQAALLPPAASGLPIERLYDMVEALLTRHSPRVVGLSVAFFSQLAPALLIAAWVRRLRPDAKICLGGQQVMIRHEELAPLPGVRAAVDALCWTAGEQPLERWLDTLDGDAPQDAVPGMIWLPRAAPARRSEQPVTLRFHDLGPPDFAGLPVRSYLNETMEVALISCVGCYWGRCAFCSYGNRSLAPGAYQQGTVRQIADAVQTVVRDTGAEFVSISDENTNLRLIVKAMREVRERGVKVGFGVRSRLDATLADPAFCRSLAEVGCELMSVGYEGTSQRLLDLMDRGVRAADYQRIVENVASAGIVLRFSVMGYVFDETDAEFEESLRFLAANQERIGIDALELMVSEPGSRLARDPDGFGLSLDTSGALAGNPELSYLSGRVGHPLTVLDGPTRAEALDRLVRVFHTVRPGKASAILPRRPASGAASRAAVVRAGVAAVRPYPWVRIVPAGVDVAGVPDASGDRDGRIVVADLVWERFYALPRRDVEQRADGLLGARTAHGRRLLAGLVEVTAGTDQTGADQAGAGRSGAVRWEAPTVAGGEAVRRPI</sequence>
<dbReference type="InterPro" id="IPR051198">
    <property type="entry name" value="BchE-like"/>
</dbReference>
<dbReference type="InterPro" id="IPR006158">
    <property type="entry name" value="Cobalamin-bd"/>
</dbReference>
<dbReference type="PANTHER" id="PTHR43409">
    <property type="entry name" value="ANAEROBIC MAGNESIUM-PROTOPORPHYRIN IX MONOMETHYL ESTER CYCLASE-RELATED"/>
    <property type="match status" value="1"/>
</dbReference>
<dbReference type="Pfam" id="PF04055">
    <property type="entry name" value="Radical_SAM"/>
    <property type="match status" value="1"/>
</dbReference>